<feature type="domain" description="Amino acid transporter transmembrane" evidence="8">
    <location>
        <begin position="78"/>
        <end position="463"/>
    </location>
</feature>
<dbReference type="Pfam" id="PF01490">
    <property type="entry name" value="Aa_trans"/>
    <property type="match status" value="1"/>
</dbReference>
<dbReference type="Proteomes" id="UP000700596">
    <property type="component" value="Unassembled WGS sequence"/>
</dbReference>
<evidence type="ECO:0000256" key="3">
    <source>
        <dbReference type="ARBA" id="ARBA00022692"/>
    </source>
</evidence>
<dbReference type="PANTHER" id="PTHR22950">
    <property type="entry name" value="AMINO ACID TRANSPORTER"/>
    <property type="match status" value="1"/>
</dbReference>
<dbReference type="EMBL" id="JAGMWT010000007">
    <property type="protein sequence ID" value="KAH7125434.1"/>
    <property type="molecule type" value="Genomic_DNA"/>
</dbReference>
<gene>
    <name evidence="9" type="ORF">B0J11DRAFT_528420</name>
</gene>
<keyword evidence="3 7" id="KW-0812">Transmembrane</keyword>
<feature type="transmembrane region" description="Helical" evidence="7">
    <location>
        <begin position="192"/>
        <end position="208"/>
    </location>
</feature>
<feature type="transmembrane region" description="Helical" evidence="7">
    <location>
        <begin position="404"/>
        <end position="428"/>
    </location>
</feature>
<feature type="transmembrane region" description="Helical" evidence="7">
    <location>
        <begin position="380"/>
        <end position="398"/>
    </location>
</feature>
<proteinExistence type="inferred from homology"/>
<evidence type="ECO:0000313" key="9">
    <source>
        <dbReference type="EMBL" id="KAH7125434.1"/>
    </source>
</evidence>
<feature type="transmembrane region" description="Helical" evidence="7">
    <location>
        <begin position="215"/>
        <end position="240"/>
    </location>
</feature>
<protein>
    <submittedName>
        <fullName evidence="9">N amino acid transport system protein</fullName>
    </submittedName>
</protein>
<evidence type="ECO:0000256" key="1">
    <source>
        <dbReference type="ARBA" id="ARBA00004141"/>
    </source>
</evidence>
<dbReference type="AlphaFoldDB" id="A0A9P9INC1"/>
<name>A0A9P9INC1_9PLEO</name>
<evidence type="ECO:0000256" key="5">
    <source>
        <dbReference type="ARBA" id="ARBA00023136"/>
    </source>
</evidence>
<dbReference type="InterPro" id="IPR013057">
    <property type="entry name" value="AA_transpt_TM"/>
</dbReference>
<feature type="compositionally biased region" description="Polar residues" evidence="6">
    <location>
        <begin position="7"/>
        <end position="30"/>
    </location>
</feature>
<comment type="caution">
    <text evidence="9">The sequence shown here is derived from an EMBL/GenBank/DDBJ whole genome shotgun (WGS) entry which is preliminary data.</text>
</comment>
<comment type="subcellular location">
    <subcellularLocation>
        <location evidence="1">Membrane</location>
        <topology evidence="1">Multi-pass membrane protein</topology>
    </subcellularLocation>
</comment>
<dbReference type="PANTHER" id="PTHR22950:SF668">
    <property type="entry name" value="AMINO ACID TRANSPORTER (EUROFUNG)"/>
    <property type="match status" value="1"/>
</dbReference>
<feature type="transmembrane region" description="Helical" evidence="7">
    <location>
        <begin position="158"/>
        <end position="180"/>
    </location>
</feature>
<organism evidence="9 10">
    <name type="scientific">Dendryphion nanum</name>
    <dbReference type="NCBI Taxonomy" id="256645"/>
    <lineage>
        <taxon>Eukaryota</taxon>
        <taxon>Fungi</taxon>
        <taxon>Dikarya</taxon>
        <taxon>Ascomycota</taxon>
        <taxon>Pezizomycotina</taxon>
        <taxon>Dothideomycetes</taxon>
        <taxon>Pleosporomycetidae</taxon>
        <taxon>Pleosporales</taxon>
        <taxon>Torulaceae</taxon>
        <taxon>Dendryphion</taxon>
    </lineage>
</organism>
<dbReference type="OrthoDB" id="294730at2759"/>
<feature type="transmembrane region" description="Helical" evidence="7">
    <location>
        <begin position="334"/>
        <end position="359"/>
    </location>
</feature>
<feature type="transmembrane region" description="Helical" evidence="7">
    <location>
        <begin position="106"/>
        <end position="130"/>
    </location>
</feature>
<feature type="transmembrane region" description="Helical" evidence="7">
    <location>
        <begin position="440"/>
        <end position="462"/>
    </location>
</feature>
<feature type="transmembrane region" description="Helical" evidence="7">
    <location>
        <begin position="260"/>
        <end position="281"/>
    </location>
</feature>
<keyword evidence="10" id="KW-1185">Reference proteome</keyword>
<evidence type="ECO:0000259" key="8">
    <source>
        <dbReference type="Pfam" id="PF01490"/>
    </source>
</evidence>
<evidence type="ECO:0000256" key="2">
    <source>
        <dbReference type="ARBA" id="ARBA00008066"/>
    </source>
</evidence>
<feature type="region of interest" description="Disordered" evidence="6">
    <location>
        <begin position="1"/>
        <end position="51"/>
    </location>
</feature>
<accession>A0A9P9INC1</accession>
<keyword evidence="5 7" id="KW-0472">Membrane</keyword>
<evidence type="ECO:0000256" key="4">
    <source>
        <dbReference type="ARBA" id="ARBA00022989"/>
    </source>
</evidence>
<evidence type="ECO:0000256" key="6">
    <source>
        <dbReference type="SAM" id="MobiDB-lite"/>
    </source>
</evidence>
<keyword evidence="4 7" id="KW-1133">Transmembrane helix</keyword>
<comment type="similarity">
    <text evidence="2">Belongs to the amino acid/polyamine transporter 2 family.</text>
</comment>
<feature type="transmembrane region" description="Helical" evidence="7">
    <location>
        <begin position="293"/>
        <end position="314"/>
    </location>
</feature>
<evidence type="ECO:0000256" key="7">
    <source>
        <dbReference type="SAM" id="Phobius"/>
    </source>
</evidence>
<reference evidence="9" key="1">
    <citation type="journal article" date="2021" name="Nat. Commun.">
        <title>Genetic determinants of endophytism in the Arabidopsis root mycobiome.</title>
        <authorList>
            <person name="Mesny F."/>
            <person name="Miyauchi S."/>
            <person name="Thiergart T."/>
            <person name="Pickel B."/>
            <person name="Atanasova L."/>
            <person name="Karlsson M."/>
            <person name="Huettel B."/>
            <person name="Barry K.W."/>
            <person name="Haridas S."/>
            <person name="Chen C."/>
            <person name="Bauer D."/>
            <person name="Andreopoulos W."/>
            <person name="Pangilinan J."/>
            <person name="LaButti K."/>
            <person name="Riley R."/>
            <person name="Lipzen A."/>
            <person name="Clum A."/>
            <person name="Drula E."/>
            <person name="Henrissat B."/>
            <person name="Kohler A."/>
            <person name="Grigoriev I.V."/>
            <person name="Martin F.M."/>
            <person name="Hacquard S."/>
        </authorList>
    </citation>
    <scope>NUCLEOTIDE SEQUENCE</scope>
    <source>
        <strain evidence="9">MPI-CAGE-CH-0243</strain>
    </source>
</reference>
<dbReference type="FunFam" id="1.20.1740.10:FF:000039">
    <property type="entry name" value="Neutral amino acid transporter (Eurofung)"/>
    <property type="match status" value="1"/>
</dbReference>
<evidence type="ECO:0000313" key="10">
    <source>
        <dbReference type="Proteomes" id="UP000700596"/>
    </source>
</evidence>
<sequence>MPPPKFGSTSTGRSDETTTGNPFVDVTSNKVPGEKRSMGSTDAVVERRETDKSDGAVQVTVADDPFGSEEGAQIHYKTMEWWHCGVLLIAENISLGVLALPQAVAWLGLVPGLLLIFVLGVLAGYTGFIIGQFKEAFPQVASFADCGELIAGRIGKEIMALCQVLLLVFIMSAHVLSFALAMNVMTDHRMCTVGFALIGMVVQFFLGLPRTLKGVSYLSIFSCFSVFVAVTIAMIAIAIIKPDMGNVSAVSPKMSVVTGLTPVMNIVLAYAGHVGFFGFCAELKNPRDFRKSLAFMQTIAVTFYMLISVIIYYYAGANVASPALGSAPTIIRKIAFGIALPTIIIAGVINGSVAAKYIYIRLWKGTNVIHQKSFKSNGSWVAICAILWFVSWVIAESIPNFNSLLALIGATFCSWFSYGIPGGLWLYMNKSCLFSSALKGALTILNCGIFLLGAAMCGLGLWNSGHELQRGAGGKPFSCENNWRPGGGGH</sequence>
<dbReference type="GO" id="GO:0015179">
    <property type="term" value="F:L-amino acid transmembrane transporter activity"/>
    <property type="evidence" value="ECO:0007669"/>
    <property type="project" value="TreeGrafter"/>
</dbReference>
<dbReference type="GO" id="GO:0016020">
    <property type="term" value="C:membrane"/>
    <property type="evidence" value="ECO:0007669"/>
    <property type="project" value="UniProtKB-SubCell"/>
</dbReference>